<evidence type="ECO:0000259" key="5">
    <source>
        <dbReference type="PROSITE" id="PS50900"/>
    </source>
</evidence>
<name>A0ABY6LGI1_9ARAC</name>
<protein>
    <submittedName>
        <fullName evidence="6">ADAMTSL4</fullName>
    </submittedName>
</protein>
<evidence type="ECO:0000313" key="7">
    <source>
        <dbReference type="Proteomes" id="UP001235939"/>
    </source>
</evidence>
<dbReference type="Gene3D" id="2.20.100.10">
    <property type="entry name" value="Thrombospondin type-1 (TSP1) repeat"/>
    <property type="match status" value="2"/>
</dbReference>
<dbReference type="PROSITE" id="PS50900">
    <property type="entry name" value="PLAC"/>
    <property type="match status" value="1"/>
</dbReference>
<evidence type="ECO:0000256" key="1">
    <source>
        <dbReference type="ARBA" id="ARBA00004613"/>
    </source>
</evidence>
<dbReference type="InterPro" id="IPR036383">
    <property type="entry name" value="TSP1_rpt_sf"/>
</dbReference>
<dbReference type="EMBL" id="CP092878">
    <property type="protein sequence ID" value="UYV78815.1"/>
    <property type="molecule type" value="Genomic_DNA"/>
</dbReference>
<dbReference type="Pfam" id="PF19030">
    <property type="entry name" value="TSP1_ADAMTS"/>
    <property type="match status" value="2"/>
</dbReference>
<gene>
    <name evidence="6" type="ORF">LAZ67_16002870</name>
</gene>
<feature type="domain" description="PLAC" evidence="5">
    <location>
        <begin position="112"/>
        <end position="148"/>
    </location>
</feature>
<proteinExistence type="predicted"/>
<accession>A0ABY6LGI1</accession>
<evidence type="ECO:0000256" key="4">
    <source>
        <dbReference type="ARBA" id="ARBA00022737"/>
    </source>
</evidence>
<evidence type="ECO:0000313" key="6">
    <source>
        <dbReference type="EMBL" id="UYV78815.1"/>
    </source>
</evidence>
<dbReference type="InterPro" id="IPR000884">
    <property type="entry name" value="TSP1_rpt"/>
</dbReference>
<reference evidence="6 7" key="1">
    <citation type="submission" date="2022-01" db="EMBL/GenBank/DDBJ databases">
        <title>A chromosomal length assembly of Cordylochernes scorpioides.</title>
        <authorList>
            <person name="Zeh D."/>
            <person name="Zeh J."/>
        </authorList>
    </citation>
    <scope>NUCLEOTIDE SEQUENCE [LARGE SCALE GENOMIC DNA]</scope>
    <source>
        <strain evidence="6">IN4F17</strain>
        <tissue evidence="6">Whole Body</tissue>
    </source>
</reference>
<dbReference type="PANTHER" id="PTHR13723:SF281">
    <property type="entry name" value="PAPILIN"/>
    <property type="match status" value="1"/>
</dbReference>
<evidence type="ECO:0000256" key="2">
    <source>
        <dbReference type="ARBA" id="ARBA00022525"/>
    </source>
</evidence>
<keyword evidence="4" id="KW-0677">Repeat</keyword>
<keyword evidence="3" id="KW-0732">Signal</keyword>
<dbReference type="PROSITE" id="PS50092">
    <property type="entry name" value="TSP1"/>
    <property type="match status" value="2"/>
</dbReference>
<evidence type="ECO:0000256" key="3">
    <source>
        <dbReference type="ARBA" id="ARBA00022729"/>
    </source>
</evidence>
<dbReference type="PANTHER" id="PTHR13723">
    <property type="entry name" value="ADAMTS A DISINTEGRIN AND METALLOPROTEASE WITH THROMBOSPONDIN MOTIFS PROTEASE"/>
    <property type="match status" value="1"/>
</dbReference>
<keyword evidence="7" id="KW-1185">Reference proteome</keyword>
<dbReference type="SMART" id="SM00209">
    <property type="entry name" value="TSP1"/>
    <property type="match status" value="2"/>
</dbReference>
<dbReference type="InterPro" id="IPR050439">
    <property type="entry name" value="ADAMTS_ADAMTS-like"/>
</dbReference>
<dbReference type="InterPro" id="IPR010909">
    <property type="entry name" value="PLAC"/>
</dbReference>
<organism evidence="6 7">
    <name type="scientific">Cordylochernes scorpioides</name>
    <dbReference type="NCBI Taxonomy" id="51811"/>
    <lineage>
        <taxon>Eukaryota</taxon>
        <taxon>Metazoa</taxon>
        <taxon>Ecdysozoa</taxon>
        <taxon>Arthropoda</taxon>
        <taxon>Chelicerata</taxon>
        <taxon>Arachnida</taxon>
        <taxon>Pseudoscorpiones</taxon>
        <taxon>Cheliferoidea</taxon>
        <taxon>Chernetidae</taxon>
        <taxon>Cordylochernes</taxon>
    </lineage>
</organism>
<sequence>MQCSERCGAGVRTREVVCLREAGEVSAECPTETRPPTHKSCAGRYCGSEWLTSEFGACSATCGTGRQLREVACVGPNFQPASDCPEAQRPAARQPCGLQGCGGPDVKSPPKRDTRCTDKYGNCPLVVRARLCTYAYYRDLCCESCSKS</sequence>
<comment type="subcellular location">
    <subcellularLocation>
        <location evidence="1">Secreted</location>
    </subcellularLocation>
</comment>
<dbReference type="SUPFAM" id="SSF82895">
    <property type="entry name" value="TSP-1 type 1 repeat"/>
    <property type="match status" value="2"/>
</dbReference>
<dbReference type="Pfam" id="PF08686">
    <property type="entry name" value="PLAC"/>
    <property type="match status" value="1"/>
</dbReference>
<keyword evidence="2" id="KW-0964">Secreted</keyword>
<dbReference type="Proteomes" id="UP001235939">
    <property type="component" value="Chromosome 16"/>
</dbReference>